<keyword evidence="1 2" id="KW-0175">Coiled coil</keyword>
<proteinExistence type="predicted"/>
<organism evidence="3 4">
    <name type="scientific">Riccia sorocarpa</name>
    <dbReference type="NCBI Taxonomy" id="122646"/>
    <lineage>
        <taxon>Eukaryota</taxon>
        <taxon>Viridiplantae</taxon>
        <taxon>Streptophyta</taxon>
        <taxon>Embryophyta</taxon>
        <taxon>Marchantiophyta</taxon>
        <taxon>Marchantiopsida</taxon>
        <taxon>Marchantiidae</taxon>
        <taxon>Marchantiales</taxon>
        <taxon>Ricciaceae</taxon>
        <taxon>Riccia</taxon>
    </lineage>
</organism>
<dbReference type="PANTHER" id="PTHR32083:SF0">
    <property type="entry name" value="CILIA AND FLAGELLA-ASSOCIATED PROTEIN 58"/>
    <property type="match status" value="1"/>
</dbReference>
<protein>
    <submittedName>
        <fullName evidence="3">Uncharacterized protein</fullName>
    </submittedName>
</protein>
<dbReference type="PANTHER" id="PTHR32083">
    <property type="entry name" value="CILIA AND FLAGELLA-ASSOCIATED PROTEIN 58-RELATED"/>
    <property type="match status" value="1"/>
</dbReference>
<evidence type="ECO:0000256" key="1">
    <source>
        <dbReference type="ARBA" id="ARBA00023054"/>
    </source>
</evidence>
<comment type="caution">
    <text evidence="3">The sequence shown here is derived from an EMBL/GenBank/DDBJ whole genome shotgun (WGS) entry which is preliminary data.</text>
</comment>
<dbReference type="EMBL" id="JBJQOH010000003">
    <property type="protein sequence ID" value="KAL3691339.1"/>
    <property type="molecule type" value="Genomic_DNA"/>
</dbReference>
<sequence length="239" mass="27927">MSRSEEEKPGPRVTWMEKEKEKEFTSGFELQAFEELERGFQQVLSELQTDPSLDRFRVEYEKLHRALKKSHESEKRLIRKCRELNTEIQANSKKVETALAHSEEDQVLIMDLREEIGKTWKMVDATQEKEAKAKENIQALKQEIAHLSGIVNQHVTFVPSKDSQAVNLEEERLSLLRERDRLTATTAELKKELAAWIEKVRSLEEEKLTCEHDMVIVKSHLQGKRAECDRYEPRSTIPL</sequence>
<name>A0ABD3HPQ8_9MARC</name>
<gene>
    <name evidence="3" type="ORF">R1sor_004990</name>
</gene>
<dbReference type="AlphaFoldDB" id="A0ABD3HPQ8"/>
<feature type="coiled-coil region" evidence="2">
    <location>
        <begin position="123"/>
        <end position="206"/>
    </location>
</feature>
<reference evidence="3 4" key="1">
    <citation type="submission" date="2024-09" db="EMBL/GenBank/DDBJ databases">
        <title>Chromosome-scale assembly of Riccia sorocarpa.</title>
        <authorList>
            <person name="Paukszto L."/>
        </authorList>
    </citation>
    <scope>NUCLEOTIDE SEQUENCE [LARGE SCALE GENOMIC DNA]</scope>
    <source>
        <strain evidence="3">LP-2024</strain>
        <tissue evidence="3">Aerial parts of the thallus</tissue>
    </source>
</reference>
<accession>A0ABD3HPQ8</accession>
<evidence type="ECO:0000256" key="2">
    <source>
        <dbReference type="SAM" id="Coils"/>
    </source>
</evidence>
<evidence type="ECO:0000313" key="3">
    <source>
        <dbReference type="EMBL" id="KAL3691339.1"/>
    </source>
</evidence>
<evidence type="ECO:0000313" key="4">
    <source>
        <dbReference type="Proteomes" id="UP001633002"/>
    </source>
</evidence>
<keyword evidence="4" id="KW-1185">Reference proteome</keyword>
<dbReference type="Proteomes" id="UP001633002">
    <property type="component" value="Unassembled WGS sequence"/>
</dbReference>